<dbReference type="GO" id="GO:0003677">
    <property type="term" value="F:DNA binding"/>
    <property type="evidence" value="ECO:0007669"/>
    <property type="project" value="UniProtKB-KW"/>
</dbReference>
<dbReference type="EMBL" id="BPFZ01000006">
    <property type="protein sequence ID" value="GIU67011.1"/>
    <property type="molecule type" value="Genomic_DNA"/>
</dbReference>
<dbReference type="Pfam" id="PF04296">
    <property type="entry name" value="YlxR"/>
    <property type="match status" value="1"/>
</dbReference>
<reference evidence="2" key="1">
    <citation type="submission" date="2021-05" db="EMBL/GenBank/DDBJ databases">
        <authorList>
            <person name="Tanabe Y."/>
        </authorList>
    </citation>
    <scope>NUCLEOTIDE SEQUENCE</scope>
    <source>
        <strain evidence="2">BOTRYCO-1</strain>
    </source>
</reference>
<evidence type="ECO:0000313" key="2">
    <source>
        <dbReference type="EMBL" id="GIU67011.1"/>
    </source>
</evidence>
<dbReference type="InterPro" id="IPR007393">
    <property type="entry name" value="YlxR_dom"/>
</dbReference>
<reference evidence="2" key="2">
    <citation type="journal article" date="2023" name="ISME Commun">
        <title>Characterization of a bloom-associated alphaproteobacterial lineage, 'Candidatus Phycosocius': insights into freshwater algal-bacterial interactions.</title>
        <authorList>
            <person name="Tanabe Y."/>
            <person name="Yamaguchi H."/>
            <person name="Yoshida M."/>
            <person name="Kai A."/>
            <person name="Okazaki Y."/>
        </authorList>
    </citation>
    <scope>NUCLEOTIDE SEQUENCE</scope>
    <source>
        <strain evidence="2">BOTRYCO-1</strain>
    </source>
</reference>
<protein>
    <submittedName>
        <fullName evidence="2">DNA-binding protein</fullName>
    </submittedName>
</protein>
<comment type="caution">
    <text evidence="2">The sequence shown here is derived from an EMBL/GenBank/DDBJ whole genome shotgun (WGS) entry which is preliminary data.</text>
</comment>
<feature type="domain" description="YlxR" evidence="1">
    <location>
        <begin position="14"/>
        <end position="87"/>
    </location>
</feature>
<dbReference type="SUPFAM" id="SSF55315">
    <property type="entry name" value="L30e-like"/>
    <property type="match status" value="1"/>
</dbReference>
<dbReference type="SUPFAM" id="SSF64376">
    <property type="entry name" value="YlxR-like"/>
    <property type="match status" value="1"/>
</dbReference>
<dbReference type="PANTHER" id="PTHR34215:SF1">
    <property type="entry name" value="YLXR DOMAIN-CONTAINING PROTEIN"/>
    <property type="match status" value="1"/>
</dbReference>
<proteinExistence type="predicted"/>
<name>A0ABQ4PVL7_9PROT</name>
<keyword evidence="3" id="KW-1185">Reference proteome</keyword>
<dbReference type="Proteomes" id="UP001161064">
    <property type="component" value="Unassembled WGS sequence"/>
</dbReference>
<evidence type="ECO:0000313" key="3">
    <source>
        <dbReference type="Proteomes" id="UP001161064"/>
    </source>
</evidence>
<evidence type="ECO:0000259" key="1">
    <source>
        <dbReference type="Pfam" id="PF04296"/>
    </source>
</evidence>
<dbReference type="NCBIfam" id="NF006622">
    <property type="entry name" value="PRK09190.1"/>
    <property type="match status" value="1"/>
</dbReference>
<dbReference type="InterPro" id="IPR037465">
    <property type="entry name" value="YlxR"/>
</dbReference>
<dbReference type="Gene3D" id="3.30.1330.30">
    <property type="match status" value="1"/>
</dbReference>
<sequence length="209" mass="22505">MDKSERREGAGRVRRCIASGQTLPEIELLRFVACPGGWVLPDPAAKAPGRGVWVGASLAAVEQAIKKKAFARGFKREVKIAEDLIETIVLGLRRRCLDHLSFARKAGSIVLGNDMVRASLVTQKPAWRLEASDGAADGRKKLDGLCLAWGGVPTVGCFTGVEMGMALGRDVVVHAVLLPGRLADSWTADIRRLAGFVPLVPDDWPKDCP</sequence>
<gene>
    <name evidence="2" type="ORF">PsB1_1165</name>
</gene>
<dbReference type="PANTHER" id="PTHR34215">
    <property type="entry name" value="BLL0784 PROTEIN"/>
    <property type="match status" value="1"/>
</dbReference>
<dbReference type="InterPro" id="IPR029064">
    <property type="entry name" value="Ribosomal_eL30-like_sf"/>
</dbReference>
<dbReference type="InterPro" id="IPR035931">
    <property type="entry name" value="YlxR-like_sf"/>
</dbReference>
<accession>A0ABQ4PVL7</accession>
<keyword evidence="2" id="KW-0238">DNA-binding</keyword>
<organism evidence="2 3">
    <name type="scientific">Candidatus Phycosocius spiralis</name>
    <dbReference type="NCBI Taxonomy" id="2815099"/>
    <lineage>
        <taxon>Bacteria</taxon>
        <taxon>Pseudomonadati</taxon>
        <taxon>Pseudomonadota</taxon>
        <taxon>Alphaproteobacteria</taxon>
        <taxon>Caulobacterales</taxon>
        <taxon>Caulobacterales incertae sedis</taxon>
        <taxon>Candidatus Phycosocius</taxon>
    </lineage>
</organism>
<dbReference type="Gene3D" id="3.30.1230.10">
    <property type="entry name" value="YlxR-like"/>
    <property type="match status" value="1"/>
</dbReference>
<dbReference type="CDD" id="cd00279">
    <property type="entry name" value="YlxR"/>
    <property type="match status" value="1"/>
</dbReference>
<dbReference type="RefSeq" id="WP_284359728.1">
    <property type="nucleotide sequence ID" value="NZ_BPFZ01000006.1"/>
</dbReference>